<dbReference type="Proteomes" id="UP000547931">
    <property type="component" value="Unassembled WGS sequence"/>
</dbReference>
<dbReference type="EMBL" id="PUJV01000056">
    <property type="protein sequence ID" value="NHB98692.1"/>
    <property type="molecule type" value="Genomic_DNA"/>
</dbReference>
<proteinExistence type="predicted"/>
<organism evidence="1 2">
    <name type="scientific">Photorhabdus stackebrandtii</name>
    <dbReference type="NCBI Taxonomy" id="1123042"/>
    <lineage>
        <taxon>Bacteria</taxon>
        <taxon>Pseudomonadati</taxon>
        <taxon>Pseudomonadota</taxon>
        <taxon>Gammaproteobacteria</taxon>
        <taxon>Enterobacterales</taxon>
        <taxon>Morganellaceae</taxon>
        <taxon>Photorhabdus</taxon>
    </lineage>
</organism>
<keyword evidence="2" id="KW-1185">Reference proteome</keyword>
<name>A0A7X5QQI6_9GAMM</name>
<evidence type="ECO:0000313" key="2">
    <source>
        <dbReference type="Proteomes" id="UP000547931"/>
    </source>
</evidence>
<comment type="caution">
    <text evidence="1">The sequence shown here is derived from an EMBL/GenBank/DDBJ whole genome shotgun (WGS) entry which is preliminary data.</text>
</comment>
<gene>
    <name evidence="1" type="ORF">C5470_21140</name>
</gene>
<accession>A0A7X5QQI6</accession>
<dbReference type="RefSeq" id="WP_112878183.1">
    <property type="nucleotide sequence ID" value="NZ_CAWPIE010000056.1"/>
</dbReference>
<dbReference type="AlphaFoldDB" id="A0A7X5QQI6"/>
<evidence type="ECO:0000313" key="1">
    <source>
        <dbReference type="EMBL" id="NHB98692.1"/>
    </source>
</evidence>
<sequence>MSVTIFRKMRGRTVPITIDEEYASEYLAKEYKKTPRHQVSRSKFDTTISFTVPNAICQSCGKNVFYYENSYGSRVLFDSLGPPWPIHPCYSMETITKNKDSHTIPSDWEPVFVDRGVITSNGGLRVQGELGGENIRFLFESFVFSKMKINVSDVSGLIVFASRAKRKVQTHNGKKIFMSRYEVVPDTGVNETKVPENKNSYAIIQEAKGDDFSIQVVENGIPVVKYVLPHESYEKYFIKNSKLIVKTIFDKEIRIDKVRSDSHGMFITLNEISKDIQFANSENNSQCKINEKSSHLVGILIIKSIEIVVGDNERMTAIVNGSLNKKFRVTYILSDDSQVNEIFEVFSESSFPGLIKKCFVRDTEDNITLEVPVSDDNKSLAVFNVRYVKKSVVDKMIRLKSEVDFSERNKTLVIHRKKREVSLEEHIDKLVKTINSSMADAFFNAKKK</sequence>
<protein>
    <submittedName>
        <fullName evidence="1">Uncharacterized protein</fullName>
    </submittedName>
</protein>
<reference evidence="1 2" key="1">
    <citation type="submission" date="2018-02" db="EMBL/GenBank/DDBJ databases">
        <authorList>
            <person name="Machado R.A."/>
        </authorList>
    </citation>
    <scope>NUCLEOTIDE SEQUENCE [LARGE SCALE GENOMIC DNA]</scope>
    <source>
        <strain evidence="1 2">DSM 23271</strain>
    </source>
</reference>